<feature type="transmembrane region" description="Helical" evidence="10">
    <location>
        <begin position="416"/>
        <end position="436"/>
    </location>
</feature>
<feature type="transmembrane region" description="Helical" evidence="10">
    <location>
        <begin position="232"/>
        <end position="257"/>
    </location>
</feature>
<feature type="transmembrane region" description="Helical" evidence="10">
    <location>
        <begin position="191"/>
        <end position="211"/>
    </location>
</feature>
<dbReference type="HAMAP" id="MF_02078">
    <property type="entry name" value="MurJ_MviN"/>
    <property type="match status" value="1"/>
</dbReference>
<feature type="transmembrane region" description="Helical" evidence="10">
    <location>
        <begin position="164"/>
        <end position="185"/>
    </location>
</feature>
<evidence type="ECO:0000256" key="1">
    <source>
        <dbReference type="ARBA" id="ARBA00004651"/>
    </source>
</evidence>
<feature type="transmembrane region" description="Helical" evidence="10">
    <location>
        <begin position="86"/>
        <end position="117"/>
    </location>
</feature>
<keyword evidence="3 10" id="KW-0812">Transmembrane</keyword>
<keyword evidence="13" id="KW-1185">Reference proteome</keyword>
<keyword evidence="2 10" id="KW-1003">Cell membrane</keyword>
<dbReference type="InterPro" id="IPR051050">
    <property type="entry name" value="Lipid_II_flippase_MurJ/MviN"/>
</dbReference>
<dbReference type="OrthoDB" id="9816572at2"/>
<evidence type="ECO:0000256" key="4">
    <source>
        <dbReference type="ARBA" id="ARBA00022960"/>
    </source>
</evidence>
<keyword evidence="7 10" id="KW-0472">Membrane</keyword>
<dbReference type="Proteomes" id="UP000321248">
    <property type="component" value="Unassembled WGS sequence"/>
</dbReference>
<dbReference type="Pfam" id="PF03023">
    <property type="entry name" value="MurJ"/>
    <property type="match status" value="1"/>
</dbReference>
<feature type="transmembrane region" description="Helical" evidence="10">
    <location>
        <begin position="137"/>
        <end position="157"/>
    </location>
</feature>
<comment type="pathway">
    <text evidence="10">Cell wall biogenesis; peptidoglycan biosynthesis.</text>
</comment>
<proteinExistence type="inferred from homology"/>
<evidence type="ECO:0000313" key="12">
    <source>
        <dbReference type="EMBL" id="TXK65920.1"/>
    </source>
</evidence>
<feature type="transmembrane region" description="Helical" evidence="10">
    <location>
        <begin position="277"/>
        <end position="300"/>
    </location>
</feature>
<evidence type="ECO:0000256" key="7">
    <source>
        <dbReference type="ARBA" id="ARBA00023136"/>
    </source>
</evidence>
<keyword evidence="6 10" id="KW-1133">Transmembrane helix</keyword>
<keyword evidence="10 11" id="KW-0961">Cell wall biogenesis/degradation</keyword>
<organism evidence="12 13">
    <name type="scientific">Alkalisalibacterium limincola</name>
    <dbReference type="NCBI Taxonomy" id="2699169"/>
    <lineage>
        <taxon>Bacteria</taxon>
        <taxon>Pseudomonadati</taxon>
        <taxon>Pseudomonadota</taxon>
        <taxon>Gammaproteobacteria</taxon>
        <taxon>Lysobacterales</taxon>
        <taxon>Lysobacteraceae</taxon>
        <taxon>Alkalisalibacterium</taxon>
    </lineage>
</organism>
<feature type="transmembrane region" description="Helical" evidence="10">
    <location>
        <begin position="390"/>
        <end position="410"/>
    </location>
</feature>
<dbReference type="PRINTS" id="PR01806">
    <property type="entry name" value="VIRFACTRMVIN"/>
</dbReference>
<keyword evidence="5 10" id="KW-0573">Peptidoglycan synthesis</keyword>
<comment type="caution">
    <text evidence="12">The sequence shown here is derived from an EMBL/GenBank/DDBJ whole genome shotgun (WGS) entry which is preliminary data.</text>
</comment>
<evidence type="ECO:0000256" key="5">
    <source>
        <dbReference type="ARBA" id="ARBA00022984"/>
    </source>
</evidence>
<dbReference type="GO" id="GO:0034204">
    <property type="term" value="P:lipid translocation"/>
    <property type="evidence" value="ECO:0007669"/>
    <property type="project" value="TreeGrafter"/>
</dbReference>
<comment type="function">
    <text evidence="8 10 11">Involved in peptidoglycan biosynthesis. Transports lipid-linked peptidoglycan precursors from the inner to the outer leaflet of the cytoplasmic membrane.</text>
</comment>
<protein>
    <recommendedName>
        <fullName evidence="10">Probable lipid II flippase MurJ</fullName>
    </recommendedName>
</protein>
<keyword evidence="4 10" id="KW-0133">Cell shape</keyword>
<feature type="transmembrane region" description="Helical" evidence="10">
    <location>
        <begin position="352"/>
        <end position="378"/>
    </location>
</feature>
<evidence type="ECO:0000313" key="13">
    <source>
        <dbReference type="Proteomes" id="UP000321248"/>
    </source>
</evidence>
<dbReference type="EMBL" id="VRTS01000001">
    <property type="protein sequence ID" value="TXK65920.1"/>
    <property type="molecule type" value="Genomic_DNA"/>
</dbReference>
<dbReference type="AlphaFoldDB" id="A0A5C8KXE8"/>
<sequence length="520" mass="55411">MSRPRLLRSTAVFSAMTFLSRIAGFARDVVQAALFGAGSATDAFTIAYRIPNYLRRIFAEGSFAMAFVPTFSAIKESGDRAALKDFLDHIAGALFAVVWLVSGLGMLAAPLIVGAIAPGTLNEPGKFELASDMLRIVFPYLGFISMVALAGGVLNSFGRFGLPAVTPVLHNLMLIAAMLFFTGYFDVPIMALAWGVLAAGFAQLLLLWPALGRLGLAPRPRINFRHEGVRRVFKLMLPTLFSSSVAQFNLIVGTLFASLLVTGSQTWLWYSDRLVEFPLGLFGVALGTVILPHLSSRFAATDGAGFSSALDWGLRQVLLLALPAALGLVLLAEPVVTTVFERGAFTALDSTMTAYAVIAMSLGIPFFMLTKVLAPAFFARQDTKTPMKAAIATVVANVVLTIAITTPLWLTGTPGAHAGIALATAIAGAVNAALLWRYLKRDGLYQPSPGWGRHLLRLMAGCVAMAVVVLALRAWIGEFSALGEWMRWGVLLGVVGAGAAAYGAGLLLTGWRPRELRFAG</sequence>
<dbReference type="GO" id="GO:0071555">
    <property type="term" value="P:cell wall organization"/>
    <property type="evidence" value="ECO:0007669"/>
    <property type="project" value="UniProtKB-UniRule"/>
</dbReference>
<evidence type="ECO:0000256" key="11">
    <source>
        <dbReference type="PIRNR" id="PIRNR002869"/>
    </source>
</evidence>
<evidence type="ECO:0000256" key="8">
    <source>
        <dbReference type="ARBA" id="ARBA00060041"/>
    </source>
</evidence>
<dbReference type="GO" id="GO:0015648">
    <property type="term" value="F:lipid-linked peptidoglycan transporter activity"/>
    <property type="evidence" value="ECO:0007669"/>
    <property type="project" value="UniProtKB-UniRule"/>
</dbReference>
<name>A0A5C8KXE8_9GAMM</name>
<feature type="transmembrane region" description="Helical" evidence="10">
    <location>
        <begin position="488"/>
        <end position="508"/>
    </location>
</feature>
<comment type="subcellular location">
    <subcellularLocation>
        <location evidence="10">Cell inner membrane</location>
        <topology evidence="10">Multi-pass membrane protein</topology>
    </subcellularLocation>
    <subcellularLocation>
        <location evidence="1">Cell membrane</location>
        <topology evidence="1">Multi-pass membrane protein</topology>
    </subcellularLocation>
</comment>
<evidence type="ECO:0000256" key="3">
    <source>
        <dbReference type="ARBA" id="ARBA00022692"/>
    </source>
</evidence>
<comment type="similarity">
    <text evidence="9 10 11">Belongs to the MurJ/MviN family.</text>
</comment>
<dbReference type="GO" id="GO:0009252">
    <property type="term" value="P:peptidoglycan biosynthetic process"/>
    <property type="evidence" value="ECO:0007669"/>
    <property type="project" value="UniProtKB-UniRule"/>
</dbReference>
<dbReference type="RefSeq" id="WP_147890593.1">
    <property type="nucleotide sequence ID" value="NZ_VRTS01000001.1"/>
</dbReference>
<evidence type="ECO:0000256" key="10">
    <source>
        <dbReference type="HAMAP-Rule" id="MF_02078"/>
    </source>
</evidence>
<dbReference type="PANTHER" id="PTHR47019:SF1">
    <property type="entry name" value="LIPID II FLIPPASE MURJ"/>
    <property type="match status" value="1"/>
</dbReference>
<dbReference type="UniPathway" id="UPA00219"/>
<evidence type="ECO:0000256" key="2">
    <source>
        <dbReference type="ARBA" id="ARBA00022475"/>
    </source>
</evidence>
<keyword evidence="10 11" id="KW-0813">Transport</keyword>
<feature type="transmembrane region" description="Helical" evidence="10">
    <location>
        <begin position="312"/>
        <end position="332"/>
    </location>
</feature>
<dbReference type="CDD" id="cd13123">
    <property type="entry name" value="MATE_MurJ_like"/>
    <property type="match status" value="1"/>
</dbReference>
<evidence type="ECO:0000256" key="6">
    <source>
        <dbReference type="ARBA" id="ARBA00022989"/>
    </source>
</evidence>
<dbReference type="PIRSF" id="PIRSF002869">
    <property type="entry name" value="MviN"/>
    <property type="match status" value="1"/>
</dbReference>
<reference evidence="12 13" key="1">
    <citation type="submission" date="2019-08" db="EMBL/GenBank/DDBJ databases">
        <authorList>
            <person name="Karlyshev A.V."/>
        </authorList>
    </citation>
    <scope>NUCLEOTIDE SEQUENCE [LARGE SCALE GENOMIC DNA]</scope>
    <source>
        <strain evidence="12 13">Alg18-2.2</strain>
    </source>
</reference>
<accession>A0A5C8KXE8</accession>
<dbReference type="GO" id="GO:0008360">
    <property type="term" value="P:regulation of cell shape"/>
    <property type="evidence" value="ECO:0007669"/>
    <property type="project" value="UniProtKB-UniRule"/>
</dbReference>
<feature type="transmembrane region" description="Helical" evidence="10">
    <location>
        <begin position="456"/>
        <end position="476"/>
    </location>
</feature>
<gene>
    <name evidence="10 12" type="primary">murJ</name>
    <name evidence="12" type="ORF">FU658_02285</name>
</gene>
<evidence type="ECO:0000256" key="9">
    <source>
        <dbReference type="ARBA" id="ARBA00061532"/>
    </source>
</evidence>
<dbReference type="NCBIfam" id="TIGR01695">
    <property type="entry name" value="murJ_mviN"/>
    <property type="match status" value="1"/>
</dbReference>
<dbReference type="InterPro" id="IPR004268">
    <property type="entry name" value="MurJ"/>
</dbReference>
<dbReference type="PANTHER" id="PTHR47019">
    <property type="entry name" value="LIPID II FLIPPASE MURJ"/>
    <property type="match status" value="1"/>
</dbReference>
<keyword evidence="10" id="KW-0997">Cell inner membrane</keyword>
<dbReference type="GO" id="GO:0005886">
    <property type="term" value="C:plasma membrane"/>
    <property type="evidence" value="ECO:0007669"/>
    <property type="project" value="UniProtKB-SubCell"/>
</dbReference>